<feature type="domain" description="F-box/LRR-repeat protein 15-like leucin rich repeat" evidence="3">
    <location>
        <begin position="497"/>
        <end position="626"/>
    </location>
</feature>
<sequence length="638" mass="71148">MDDVMASRLPVEVVTHVMRFLSVSDRKEAALVNSIWYEASLDPILQDDVVLHFHALTTNDRTPQITRRNLPHLIVDQFDNSLNSKVIILKSCEQLSQSLQSLSLKSSNITESTFVELLSKCNNLVSLNLSCCNSLFMSGKLLEMNGDMQKLKSVLGSVQNLDLSAIRYMSDSTFNRIVTVCPNLSSLSLGSAQLTFNSSSYMPRGKTKCASSTLLTFDNILEYLKLQSPKMKLLNLSRTALTDDALETLVTLEGLKLEELVLVCCKDISDSGISVICKYQSKLKTIDLKGCVDLTDGAINLMSKNLLVLENLKLGKCRRVSDHSIKQLKHLPCLELVDLSENYLVTSQGLIEGLCGNINIPLVHLNLNCCPSVTDSFILSMCKVVTHLVHLDLGSCFPLTDHSLVTMSKNLKHLRYLRLAWCKEITDLGLLGYERTDGESQDSHEHDEHGKCRCTRKYNSTEIFRKPTGNIHLKNKSGEMEKLVSRHNEVCTLKNLSILRELDLSACPKITDTGLTQVVKFKELRSLNLSMVQITDLTVHSVTSNNPSLEHLSLAQCAALTDDAIECVAKRLPRLTSLDISKCDKLTNKSIQFLKEYSSRLRTLDVSFCENISVAAVDNLETSRNLKNVQKRLLGGSF</sequence>
<evidence type="ECO:0000313" key="4">
    <source>
        <dbReference type="EMBL" id="OWF53562.1"/>
    </source>
</evidence>
<dbReference type="Gene3D" id="3.80.10.10">
    <property type="entry name" value="Ribonuclease Inhibitor"/>
    <property type="match status" value="3"/>
</dbReference>
<evidence type="ECO:0000256" key="1">
    <source>
        <dbReference type="ARBA" id="ARBA00022786"/>
    </source>
</evidence>
<keyword evidence="5" id="KW-1185">Reference proteome</keyword>
<protein>
    <submittedName>
        <fullName evidence="4">Leucine-rich repeat-containing protein 29</fullName>
    </submittedName>
</protein>
<dbReference type="Pfam" id="PF25372">
    <property type="entry name" value="DUF7885"/>
    <property type="match status" value="2"/>
</dbReference>
<dbReference type="Pfam" id="PF00646">
    <property type="entry name" value="F-box"/>
    <property type="match status" value="1"/>
</dbReference>
<dbReference type="Pfam" id="PF13516">
    <property type="entry name" value="LRR_6"/>
    <property type="match status" value="1"/>
</dbReference>
<proteinExistence type="predicted"/>
<accession>A0A210QXY5</accession>
<dbReference type="SUPFAM" id="SSF52047">
    <property type="entry name" value="RNI-like"/>
    <property type="match status" value="1"/>
</dbReference>
<dbReference type="InterPro" id="IPR006553">
    <property type="entry name" value="Leu-rich_rpt_Cys-con_subtyp"/>
</dbReference>
<dbReference type="GO" id="GO:0019005">
    <property type="term" value="C:SCF ubiquitin ligase complex"/>
    <property type="evidence" value="ECO:0007669"/>
    <property type="project" value="TreeGrafter"/>
</dbReference>
<comment type="caution">
    <text evidence="4">The sequence shown here is derived from an EMBL/GenBank/DDBJ whole genome shotgun (WGS) entry which is preliminary data.</text>
</comment>
<feature type="domain" description="F-box/LRR-repeat protein 15-like leucin rich repeat" evidence="3">
    <location>
        <begin position="237"/>
        <end position="328"/>
    </location>
</feature>
<feature type="domain" description="F-box" evidence="2">
    <location>
        <begin position="7"/>
        <end position="43"/>
    </location>
</feature>
<dbReference type="SMART" id="SM00367">
    <property type="entry name" value="LRR_CC"/>
    <property type="match status" value="14"/>
</dbReference>
<reference evidence="4 5" key="1">
    <citation type="journal article" date="2017" name="Nat. Ecol. Evol.">
        <title>Scallop genome provides insights into evolution of bilaterian karyotype and development.</title>
        <authorList>
            <person name="Wang S."/>
            <person name="Zhang J."/>
            <person name="Jiao W."/>
            <person name="Li J."/>
            <person name="Xun X."/>
            <person name="Sun Y."/>
            <person name="Guo X."/>
            <person name="Huan P."/>
            <person name="Dong B."/>
            <person name="Zhang L."/>
            <person name="Hu X."/>
            <person name="Sun X."/>
            <person name="Wang J."/>
            <person name="Zhao C."/>
            <person name="Wang Y."/>
            <person name="Wang D."/>
            <person name="Huang X."/>
            <person name="Wang R."/>
            <person name="Lv J."/>
            <person name="Li Y."/>
            <person name="Zhang Z."/>
            <person name="Liu B."/>
            <person name="Lu W."/>
            <person name="Hui Y."/>
            <person name="Liang J."/>
            <person name="Zhou Z."/>
            <person name="Hou R."/>
            <person name="Li X."/>
            <person name="Liu Y."/>
            <person name="Li H."/>
            <person name="Ning X."/>
            <person name="Lin Y."/>
            <person name="Zhao L."/>
            <person name="Xing Q."/>
            <person name="Dou J."/>
            <person name="Li Y."/>
            <person name="Mao J."/>
            <person name="Guo H."/>
            <person name="Dou H."/>
            <person name="Li T."/>
            <person name="Mu C."/>
            <person name="Jiang W."/>
            <person name="Fu Q."/>
            <person name="Fu X."/>
            <person name="Miao Y."/>
            <person name="Liu J."/>
            <person name="Yu Q."/>
            <person name="Li R."/>
            <person name="Liao H."/>
            <person name="Li X."/>
            <person name="Kong Y."/>
            <person name="Jiang Z."/>
            <person name="Chourrout D."/>
            <person name="Li R."/>
            <person name="Bao Z."/>
        </authorList>
    </citation>
    <scope>NUCLEOTIDE SEQUENCE [LARGE SCALE GENOMIC DNA]</scope>
    <source>
        <strain evidence="4 5">PY_sf001</strain>
    </source>
</reference>
<dbReference type="PANTHER" id="PTHR13318">
    <property type="entry name" value="PARTNER OF PAIRED, ISOFORM B-RELATED"/>
    <property type="match status" value="1"/>
</dbReference>
<dbReference type="Proteomes" id="UP000242188">
    <property type="component" value="Unassembled WGS sequence"/>
</dbReference>
<dbReference type="AlphaFoldDB" id="A0A210QXY5"/>
<dbReference type="InterPro" id="IPR001810">
    <property type="entry name" value="F-box_dom"/>
</dbReference>
<organism evidence="4 5">
    <name type="scientific">Mizuhopecten yessoensis</name>
    <name type="common">Japanese scallop</name>
    <name type="synonym">Patinopecten yessoensis</name>
    <dbReference type="NCBI Taxonomy" id="6573"/>
    <lineage>
        <taxon>Eukaryota</taxon>
        <taxon>Metazoa</taxon>
        <taxon>Spiralia</taxon>
        <taxon>Lophotrochozoa</taxon>
        <taxon>Mollusca</taxon>
        <taxon>Bivalvia</taxon>
        <taxon>Autobranchia</taxon>
        <taxon>Pteriomorphia</taxon>
        <taxon>Pectinida</taxon>
        <taxon>Pectinoidea</taxon>
        <taxon>Pectinidae</taxon>
        <taxon>Mizuhopecten</taxon>
    </lineage>
</organism>
<evidence type="ECO:0000259" key="3">
    <source>
        <dbReference type="Pfam" id="PF25372"/>
    </source>
</evidence>
<dbReference type="InterPro" id="IPR057207">
    <property type="entry name" value="FBXL15_LRR"/>
</dbReference>
<dbReference type="SUPFAM" id="SSF81383">
    <property type="entry name" value="F-box domain"/>
    <property type="match status" value="1"/>
</dbReference>
<name>A0A210QXY5_MIZYE</name>
<dbReference type="EMBL" id="NEDP02001335">
    <property type="protein sequence ID" value="OWF53562.1"/>
    <property type="molecule type" value="Genomic_DNA"/>
</dbReference>
<dbReference type="GO" id="GO:0031146">
    <property type="term" value="P:SCF-dependent proteasomal ubiquitin-dependent protein catabolic process"/>
    <property type="evidence" value="ECO:0007669"/>
    <property type="project" value="TreeGrafter"/>
</dbReference>
<gene>
    <name evidence="4" type="ORF">KP79_PYT13675</name>
</gene>
<dbReference type="InterPro" id="IPR001611">
    <property type="entry name" value="Leu-rich_rpt"/>
</dbReference>
<dbReference type="OrthoDB" id="27842at2759"/>
<dbReference type="STRING" id="6573.A0A210QXY5"/>
<evidence type="ECO:0000259" key="2">
    <source>
        <dbReference type="Pfam" id="PF00646"/>
    </source>
</evidence>
<dbReference type="InterPro" id="IPR032675">
    <property type="entry name" value="LRR_dom_sf"/>
</dbReference>
<keyword evidence="1" id="KW-0833">Ubl conjugation pathway</keyword>
<evidence type="ECO:0000313" key="5">
    <source>
        <dbReference type="Proteomes" id="UP000242188"/>
    </source>
</evidence>
<dbReference type="InterPro" id="IPR036047">
    <property type="entry name" value="F-box-like_dom_sf"/>
</dbReference>